<dbReference type="PANTHER" id="PTHR45786">
    <property type="entry name" value="DNA BINDING PROTEIN-LIKE"/>
    <property type="match status" value="1"/>
</dbReference>
<evidence type="ECO:0008006" key="3">
    <source>
        <dbReference type="Google" id="ProtNLM"/>
    </source>
</evidence>
<dbReference type="AlphaFoldDB" id="T1IYB2"/>
<dbReference type="HOGENOM" id="CLU_995054_0_0_1"/>
<keyword evidence="2" id="KW-1185">Reference proteome</keyword>
<protein>
    <recommendedName>
        <fullName evidence="3">Helitron helicase-like domain-containing protein</fullName>
    </recommendedName>
</protein>
<dbReference type="Proteomes" id="UP000014500">
    <property type="component" value="Unassembled WGS sequence"/>
</dbReference>
<name>T1IYB2_STRMM</name>
<dbReference type="OMA" id="YRQHESE"/>
<reference evidence="2" key="1">
    <citation type="submission" date="2011-05" db="EMBL/GenBank/DDBJ databases">
        <authorList>
            <person name="Richards S.R."/>
            <person name="Qu J."/>
            <person name="Jiang H."/>
            <person name="Jhangiani S.N."/>
            <person name="Agravi P."/>
            <person name="Goodspeed R."/>
            <person name="Gross S."/>
            <person name="Mandapat C."/>
            <person name="Jackson L."/>
            <person name="Mathew T."/>
            <person name="Pu L."/>
            <person name="Thornton R."/>
            <person name="Saada N."/>
            <person name="Wilczek-Boney K.B."/>
            <person name="Lee S."/>
            <person name="Kovar C."/>
            <person name="Wu Y."/>
            <person name="Scherer S.E."/>
            <person name="Worley K.C."/>
            <person name="Muzny D.M."/>
            <person name="Gibbs R."/>
        </authorList>
    </citation>
    <scope>NUCLEOTIDE SEQUENCE</scope>
    <source>
        <strain evidence="2">Brora</strain>
    </source>
</reference>
<evidence type="ECO:0000313" key="2">
    <source>
        <dbReference type="Proteomes" id="UP000014500"/>
    </source>
</evidence>
<evidence type="ECO:0000313" key="1">
    <source>
        <dbReference type="EnsemblMetazoa" id="SMAR006221-PA"/>
    </source>
</evidence>
<dbReference type="EMBL" id="AFFK01020241">
    <property type="status" value="NOT_ANNOTATED_CDS"/>
    <property type="molecule type" value="Genomic_DNA"/>
</dbReference>
<dbReference type="eggNOG" id="KOG0987">
    <property type="taxonomic scope" value="Eukaryota"/>
</dbReference>
<dbReference type="STRING" id="126957.T1IYB2"/>
<dbReference type="PANTHER" id="PTHR45786:SF74">
    <property type="entry name" value="ATP-DEPENDENT DNA HELICASE"/>
    <property type="match status" value="1"/>
</dbReference>
<dbReference type="EnsemblMetazoa" id="SMAR006221-RA">
    <property type="protein sequence ID" value="SMAR006221-PA"/>
    <property type="gene ID" value="SMAR006221"/>
</dbReference>
<organism evidence="1 2">
    <name type="scientific">Strigamia maritima</name>
    <name type="common">European centipede</name>
    <name type="synonym">Geophilus maritimus</name>
    <dbReference type="NCBI Taxonomy" id="126957"/>
    <lineage>
        <taxon>Eukaryota</taxon>
        <taxon>Metazoa</taxon>
        <taxon>Ecdysozoa</taxon>
        <taxon>Arthropoda</taxon>
        <taxon>Myriapoda</taxon>
        <taxon>Chilopoda</taxon>
        <taxon>Pleurostigmophora</taxon>
        <taxon>Geophilomorpha</taxon>
        <taxon>Linotaeniidae</taxon>
        <taxon>Strigamia</taxon>
    </lineage>
</organism>
<dbReference type="PhylomeDB" id="T1IYB2"/>
<accession>T1IYB2</accession>
<reference evidence="1" key="2">
    <citation type="submission" date="2015-02" db="UniProtKB">
        <authorList>
            <consortium name="EnsemblMetazoa"/>
        </authorList>
    </citation>
    <scope>IDENTIFICATION</scope>
</reference>
<proteinExistence type="predicted"/>
<sequence>MYMYDARQAAQYRMKRFHNYTEADEQLITELHELIVSINNPYVTAYHTMREVEEREHELVKKERNRPMRRVHMVIEVNKSGNDKRRYNDATETDIAAVFVGDDGNVPCANDRGILIYPTHKKGQPTRIWNNSEHKDPMCYVLLFPNGDCGWTFGRKHESSHQTEVLNSITALQYYCYRFSVRGGKEDLNPILLGGRLFQQFVVDKEGKKKKEKGEIIVWDEVNNFIETRYVSSDFCTVVEPSNIWEKFKVSMAEDFTRIEKNLGDGLKRALQVEYQLPET</sequence>